<reference evidence="12" key="1">
    <citation type="submission" date="2020-03" db="EMBL/GenBank/DDBJ databases">
        <title>A high-quality chromosome-level genome assembly of a woody plant with both climbing and erect habits, Rhamnella rubrinervis.</title>
        <authorList>
            <person name="Lu Z."/>
            <person name="Yang Y."/>
            <person name="Zhu X."/>
            <person name="Sun Y."/>
        </authorList>
    </citation>
    <scope>NUCLEOTIDE SEQUENCE</scope>
    <source>
        <strain evidence="12">BYM</strain>
        <tissue evidence="12">Leaf</tissue>
    </source>
</reference>
<evidence type="ECO:0000256" key="8">
    <source>
        <dbReference type="ARBA" id="ARBA00023136"/>
    </source>
</evidence>
<dbReference type="AlphaFoldDB" id="A0A8K0GQE9"/>
<evidence type="ECO:0000313" key="13">
    <source>
        <dbReference type="Proteomes" id="UP000796880"/>
    </source>
</evidence>
<comment type="caution">
    <text evidence="12">The sequence shown here is derived from an EMBL/GenBank/DDBJ whole genome shotgun (WGS) entry which is preliminary data.</text>
</comment>
<name>A0A8K0GQE9_9ROSA</name>
<protein>
    <submittedName>
        <fullName evidence="12">Uncharacterized protein</fullName>
    </submittedName>
</protein>
<evidence type="ECO:0000256" key="5">
    <source>
        <dbReference type="ARBA" id="ARBA00022692"/>
    </source>
</evidence>
<keyword evidence="13" id="KW-1185">Reference proteome</keyword>
<comment type="similarity">
    <text evidence="2">Belongs to the RLP family.</text>
</comment>
<feature type="region of interest" description="Disordered" evidence="11">
    <location>
        <begin position="57"/>
        <end position="76"/>
    </location>
</feature>
<dbReference type="Gene3D" id="3.80.10.10">
    <property type="entry name" value="Ribonuclease Inhibitor"/>
    <property type="match status" value="1"/>
</dbReference>
<proteinExistence type="inferred from homology"/>
<keyword evidence="3" id="KW-1003">Cell membrane</keyword>
<accession>A0A8K0GQE9</accession>
<comment type="subcellular location">
    <subcellularLocation>
        <location evidence="1">Cell membrane</location>
        <topology evidence="1">Single-pass type I membrane protein</topology>
    </subcellularLocation>
</comment>
<evidence type="ECO:0000256" key="3">
    <source>
        <dbReference type="ARBA" id="ARBA00022475"/>
    </source>
</evidence>
<keyword evidence="6" id="KW-0677">Repeat</keyword>
<dbReference type="Proteomes" id="UP000796880">
    <property type="component" value="Unassembled WGS sequence"/>
</dbReference>
<evidence type="ECO:0000256" key="4">
    <source>
        <dbReference type="ARBA" id="ARBA00022614"/>
    </source>
</evidence>
<evidence type="ECO:0000256" key="2">
    <source>
        <dbReference type="ARBA" id="ARBA00009592"/>
    </source>
</evidence>
<sequence>MLVGRIPQQLTDITSLEVLNLSENGLDGRIPHGKQFDTFENNTYIGNEFSLSKLCGNDEAQQSSSPNFQQDGEHEQTNGFDGTIILIGFGCGMVIGISDT</sequence>
<dbReference type="EMBL" id="VOIH02000010">
    <property type="protein sequence ID" value="KAF3434664.1"/>
    <property type="molecule type" value="Genomic_DNA"/>
</dbReference>
<keyword evidence="4" id="KW-0433">Leucine-rich repeat</keyword>
<keyword evidence="5" id="KW-0812">Transmembrane</keyword>
<dbReference type="InterPro" id="IPR032675">
    <property type="entry name" value="LRR_dom_sf"/>
</dbReference>
<keyword evidence="9" id="KW-0675">Receptor</keyword>
<evidence type="ECO:0000256" key="9">
    <source>
        <dbReference type="ARBA" id="ARBA00023170"/>
    </source>
</evidence>
<keyword evidence="8" id="KW-0472">Membrane</keyword>
<dbReference type="OrthoDB" id="1732009at2759"/>
<keyword evidence="7" id="KW-1133">Transmembrane helix</keyword>
<dbReference type="PANTHER" id="PTHR27004:SF428">
    <property type="entry name" value="OS01G0160600 PROTEIN"/>
    <property type="match status" value="1"/>
</dbReference>
<gene>
    <name evidence="12" type="ORF">FNV43_RR21749</name>
</gene>
<feature type="compositionally biased region" description="Polar residues" evidence="11">
    <location>
        <begin position="59"/>
        <end position="70"/>
    </location>
</feature>
<dbReference type="PANTHER" id="PTHR27004">
    <property type="entry name" value="RECEPTOR-LIKE PROTEIN 12 ISOFORM X1"/>
    <property type="match status" value="1"/>
</dbReference>
<evidence type="ECO:0000256" key="7">
    <source>
        <dbReference type="ARBA" id="ARBA00022989"/>
    </source>
</evidence>
<evidence type="ECO:0000256" key="6">
    <source>
        <dbReference type="ARBA" id="ARBA00022737"/>
    </source>
</evidence>
<dbReference type="GO" id="GO:0005886">
    <property type="term" value="C:plasma membrane"/>
    <property type="evidence" value="ECO:0007669"/>
    <property type="project" value="UniProtKB-SubCell"/>
</dbReference>
<evidence type="ECO:0000256" key="11">
    <source>
        <dbReference type="SAM" id="MobiDB-lite"/>
    </source>
</evidence>
<evidence type="ECO:0000256" key="1">
    <source>
        <dbReference type="ARBA" id="ARBA00004251"/>
    </source>
</evidence>
<evidence type="ECO:0000313" key="12">
    <source>
        <dbReference type="EMBL" id="KAF3434664.1"/>
    </source>
</evidence>
<organism evidence="12 13">
    <name type="scientific">Rhamnella rubrinervis</name>
    <dbReference type="NCBI Taxonomy" id="2594499"/>
    <lineage>
        <taxon>Eukaryota</taxon>
        <taxon>Viridiplantae</taxon>
        <taxon>Streptophyta</taxon>
        <taxon>Embryophyta</taxon>
        <taxon>Tracheophyta</taxon>
        <taxon>Spermatophyta</taxon>
        <taxon>Magnoliopsida</taxon>
        <taxon>eudicotyledons</taxon>
        <taxon>Gunneridae</taxon>
        <taxon>Pentapetalae</taxon>
        <taxon>rosids</taxon>
        <taxon>fabids</taxon>
        <taxon>Rosales</taxon>
        <taxon>Rhamnaceae</taxon>
        <taxon>rhamnoid group</taxon>
        <taxon>Rhamneae</taxon>
        <taxon>Rhamnella</taxon>
    </lineage>
</organism>
<keyword evidence="10" id="KW-0325">Glycoprotein</keyword>
<evidence type="ECO:0000256" key="10">
    <source>
        <dbReference type="ARBA" id="ARBA00023180"/>
    </source>
</evidence>